<evidence type="ECO:0000256" key="4">
    <source>
        <dbReference type="ARBA" id="ARBA00022842"/>
    </source>
</evidence>
<feature type="domain" description="Endonuclease/exonuclease/phosphatase" evidence="8">
    <location>
        <begin position="18"/>
        <end position="245"/>
    </location>
</feature>
<evidence type="ECO:0000256" key="1">
    <source>
        <dbReference type="ARBA" id="ARBA00007092"/>
    </source>
</evidence>
<gene>
    <name evidence="9" type="ORF">FIBSPDRAFT_673901</name>
</gene>
<evidence type="ECO:0000259" key="8">
    <source>
        <dbReference type="Pfam" id="PF03372"/>
    </source>
</evidence>
<dbReference type="GO" id="GO:0008081">
    <property type="term" value="F:phosphoric diester hydrolase activity"/>
    <property type="evidence" value="ECO:0007669"/>
    <property type="project" value="TreeGrafter"/>
</dbReference>
<feature type="binding site" evidence="6">
    <location>
        <position position="251"/>
    </location>
    <ligand>
        <name>Mg(2+)</name>
        <dbReference type="ChEBI" id="CHEBI:18420"/>
        <label>1</label>
    </ligand>
</feature>
<feature type="binding site" evidence="6">
    <location>
        <position position="167"/>
    </location>
    <ligand>
        <name>Mg(2+)</name>
        <dbReference type="ChEBI" id="CHEBI:18420"/>
        <label>1</label>
    </ligand>
</feature>
<feature type="binding site" evidence="6">
    <location>
        <position position="252"/>
    </location>
    <ligand>
        <name>Mg(2+)</name>
        <dbReference type="ChEBI" id="CHEBI:18420"/>
        <label>1</label>
    </ligand>
</feature>
<keyword evidence="4 6" id="KW-0460">Magnesium</keyword>
<evidence type="ECO:0000256" key="2">
    <source>
        <dbReference type="ARBA" id="ARBA00022723"/>
    </source>
</evidence>
<dbReference type="GO" id="GO:0006284">
    <property type="term" value="P:base-excision repair"/>
    <property type="evidence" value="ECO:0007669"/>
    <property type="project" value="TreeGrafter"/>
</dbReference>
<evidence type="ECO:0000313" key="10">
    <source>
        <dbReference type="Proteomes" id="UP000076532"/>
    </source>
</evidence>
<feature type="binding site" evidence="6">
    <location>
        <position position="20"/>
    </location>
    <ligand>
        <name>Mg(2+)</name>
        <dbReference type="ChEBI" id="CHEBI:18420"/>
        <label>1</label>
    </ligand>
</feature>
<dbReference type="InterPro" id="IPR005135">
    <property type="entry name" value="Endo/exonuclease/phosphatase"/>
</dbReference>
<dbReference type="PANTHER" id="PTHR22748:SF26">
    <property type="entry name" value="ENDONUCLEASE_EXONUCLEASE_PHOSPHATASE DOMAIN-CONTAINING PROTEIN"/>
    <property type="match status" value="1"/>
</dbReference>
<keyword evidence="2 6" id="KW-0479">Metal-binding</keyword>
<dbReference type="OrthoDB" id="3264871at2759"/>
<dbReference type="AlphaFoldDB" id="A0A166PB71"/>
<keyword evidence="10" id="KW-1185">Reference proteome</keyword>
<feature type="site" description="Important for catalytic activity" evidence="7">
    <location>
        <position position="226"/>
    </location>
</feature>
<dbReference type="STRING" id="436010.A0A166PB71"/>
<evidence type="ECO:0000256" key="5">
    <source>
        <dbReference type="PIRSR" id="PIRSR604808-1"/>
    </source>
</evidence>
<accession>A0A166PB71</accession>
<organism evidence="9 10">
    <name type="scientific">Athelia psychrophila</name>
    <dbReference type="NCBI Taxonomy" id="1759441"/>
    <lineage>
        <taxon>Eukaryota</taxon>
        <taxon>Fungi</taxon>
        <taxon>Dikarya</taxon>
        <taxon>Basidiomycota</taxon>
        <taxon>Agaricomycotina</taxon>
        <taxon>Agaricomycetes</taxon>
        <taxon>Agaricomycetidae</taxon>
        <taxon>Atheliales</taxon>
        <taxon>Atheliaceae</taxon>
        <taxon>Athelia</taxon>
    </lineage>
</organism>
<feature type="non-terminal residue" evidence="9">
    <location>
        <position position="404"/>
    </location>
</feature>
<dbReference type="GO" id="GO:0008311">
    <property type="term" value="F:double-stranded DNA 3'-5' DNA exonuclease activity"/>
    <property type="evidence" value="ECO:0007669"/>
    <property type="project" value="TreeGrafter"/>
</dbReference>
<feature type="binding site" evidence="6">
    <location>
        <position position="165"/>
    </location>
    <ligand>
        <name>Mg(2+)</name>
        <dbReference type="ChEBI" id="CHEBI:18420"/>
        <label>1</label>
    </ligand>
</feature>
<dbReference type="Proteomes" id="UP000076532">
    <property type="component" value="Unassembled WGS sequence"/>
</dbReference>
<dbReference type="Pfam" id="PF03372">
    <property type="entry name" value="Exo_endo_phos"/>
    <property type="match status" value="1"/>
</dbReference>
<feature type="active site" description="Proton acceptor" evidence="5">
    <location>
        <position position="252"/>
    </location>
</feature>
<evidence type="ECO:0000256" key="3">
    <source>
        <dbReference type="ARBA" id="ARBA00022801"/>
    </source>
</evidence>
<feature type="site" description="Interaction with DNA substrate" evidence="7">
    <location>
        <position position="252"/>
    </location>
</feature>
<protein>
    <submittedName>
        <fullName evidence="9">DNase I-like protein</fullName>
    </submittedName>
</protein>
<name>A0A166PB71_9AGAM</name>
<feature type="active site" description="Proton donor/acceptor" evidence="5">
    <location>
        <position position="165"/>
    </location>
</feature>
<dbReference type="PANTHER" id="PTHR22748">
    <property type="entry name" value="AP ENDONUCLEASE"/>
    <property type="match status" value="1"/>
</dbReference>
<dbReference type="InterPro" id="IPR004808">
    <property type="entry name" value="AP_endonuc_1"/>
</dbReference>
<dbReference type="GO" id="GO:0003906">
    <property type="term" value="F:DNA-(apurinic or apyrimidinic site) endonuclease activity"/>
    <property type="evidence" value="ECO:0007669"/>
    <property type="project" value="TreeGrafter"/>
</dbReference>
<reference evidence="9 10" key="1">
    <citation type="journal article" date="2016" name="Mol. Biol. Evol.">
        <title>Comparative Genomics of Early-Diverging Mushroom-Forming Fungi Provides Insights into the Origins of Lignocellulose Decay Capabilities.</title>
        <authorList>
            <person name="Nagy L.G."/>
            <person name="Riley R."/>
            <person name="Tritt A."/>
            <person name="Adam C."/>
            <person name="Daum C."/>
            <person name="Floudas D."/>
            <person name="Sun H."/>
            <person name="Yadav J.S."/>
            <person name="Pangilinan J."/>
            <person name="Larsson K.H."/>
            <person name="Matsuura K."/>
            <person name="Barry K."/>
            <person name="Labutti K."/>
            <person name="Kuo R."/>
            <person name="Ohm R.A."/>
            <person name="Bhattacharya S.S."/>
            <person name="Shirouzu T."/>
            <person name="Yoshinaga Y."/>
            <person name="Martin F.M."/>
            <person name="Grigoriev I.V."/>
            <person name="Hibbett D.S."/>
        </authorList>
    </citation>
    <scope>NUCLEOTIDE SEQUENCE [LARGE SCALE GENOMIC DNA]</scope>
    <source>
        <strain evidence="9 10">CBS 109695</strain>
    </source>
</reference>
<dbReference type="GO" id="GO:0005634">
    <property type="term" value="C:nucleus"/>
    <property type="evidence" value="ECO:0007669"/>
    <property type="project" value="TreeGrafter"/>
</dbReference>
<dbReference type="EMBL" id="KV417517">
    <property type="protein sequence ID" value="KZP25913.1"/>
    <property type="molecule type" value="Genomic_DNA"/>
</dbReference>
<evidence type="ECO:0000256" key="7">
    <source>
        <dbReference type="PIRSR" id="PIRSR604808-3"/>
    </source>
</evidence>
<keyword evidence="6" id="KW-0464">Manganese</keyword>
<dbReference type="InterPro" id="IPR036691">
    <property type="entry name" value="Endo/exonu/phosph_ase_sf"/>
</dbReference>
<feature type="non-terminal residue" evidence="9">
    <location>
        <position position="1"/>
    </location>
</feature>
<dbReference type="SUPFAM" id="SSF56219">
    <property type="entry name" value="DNase I-like"/>
    <property type="match status" value="1"/>
</dbReference>
<dbReference type="CDD" id="cd09076">
    <property type="entry name" value="L1-EN"/>
    <property type="match status" value="1"/>
</dbReference>
<sequence>RKRGKRKKNTRASIKVASLNLNGKGTLANDGEDNKWFHLNQVMREERIAILGIQEAHLTQDFVDKIKHSFDKRLHVEWSQGTNPNKGGIAFVINKELTNINNVRFKEVIPGRAAMLTVPWNDNKRLRILNIYAPNDQAGNANFWKEIPSELVRQSIAPPSVILGDFNIVEDSIDRLPNRIDNPETVTSLREMRTDMNLLDGWRTTNPTEKNYTHYAKGHGSHSRLDRIYTTTALNKTATDWTIEQPAIKTDHKMVTVRLTNPEMPYIGRGRWTMQIHIIKNKRFMEGLIEKGIERQKAEANATGRTETNNSQTRYKSFKDDVIRLARKIAKEDTPKILKRITQLEQEKRTTLNKQDKTENETLTEAGILEIRIAELKRLRHDASRLHIRASGTIYGEMISKEWS</sequence>
<dbReference type="Gene3D" id="3.60.10.10">
    <property type="entry name" value="Endonuclease/exonuclease/phosphatase"/>
    <property type="match status" value="1"/>
</dbReference>
<comment type="cofactor">
    <cofactor evidence="6">
        <name>Mg(2+)</name>
        <dbReference type="ChEBI" id="CHEBI:18420"/>
    </cofactor>
    <cofactor evidence="6">
        <name>Mn(2+)</name>
        <dbReference type="ChEBI" id="CHEBI:29035"/>
    </cofactor>
    <text evidence="6">Probably binds two magnesium or manganese ions per subunit.</text>
</comment>
<evidence type="ECO:0000256" key="6">
    <source>
        <dbReference type="PIRSR" id="PIRSR604808-2"/>
    </source>
</evidence>
<feature type="site" description="Transition state stabilizer" evidence="7">
    <location>
        <position position="167"/>
    </location>
</feature>
<evidence type="ECO:0000313" key="9">
    <source>
        <dbReference type="EMBL" id="KZP25913.1"/>
    </source>
</evidence>
<dbReference type="GO" id="GO:0046872">
    <property type="term" value="F:metal ion binding"/>
    <property type="evidence" value="ECO:0007669"/>
    <property type="project" value="UniProtKB-KW"/>
</dbReference>
<feature type="binding site" evidence="6">
    <location>
        <position position="55"/>
    </location>
    <ligand>
        <name>Mg(2+)</name>
        <dbReference type="ChEBI" id="CHEBI:18420"/>
        <label>1</label>
    </ligand>
</feature>
<proteinExistence type="inferred from homology"/>
<keyword evidence="3" id="KW-0378">Hydrolase</keyword>
<feature type="active site" evidence="5">
    <location>
        <position position="132"/>
    </location>
</feature>
<comment type="similarity">
    <text evidence="1">Belongs to the DNA repair enzymes AP/ExoA family.</text>
</comment>